<evidence type="ECO:0000256" key="11">
    <source>
        <dbReference type="ARBA" id="ARBA00030460"/>
    </source>
</evidence>
<comment type="similarity">
    <text evidence="3">Belongs to the CMP-Neu5Ac hydroxylase family.</text>
</comment>
<dbReference type="Gene3D" id="2.102.10.10">
    <property type="entry name" value="Rieske [2Fe-2S] iron-sulphur domain"/>
    <property type="match status" value="1"/>
</dbReference>
<evidence type="ECO:0000256" key="10">
    <source>
        <dbReference type="ARBA" id="ARBA00029883"/>
    </source>
</evidence>
<dbReference type="GO" id="GO:0030338">
    <property type="term" value="F:CMP-N-acetylneuraminate monooxygenase activity"/>
    <property type="evidence" value="ECO:0007669"/>
    <property type="project" value="UniProtKB-EC"/>
</dbReference>
<dbReference type="STRING" id="1229908.NKOR_00480"/>
<dbReference type="GO" id="GO:0046381">
    <property type="term" value="P:CMP-N-acetylneuraminate metabolic process"/>
    <property type="evidence" value="ECO:0007669"/>
    <property type="project" value="TreeGrafter"/>
</dbReference>
<evidence type="ECO:0000256" key="6">
    <source>
        <dbReference type="ARBA" id="ARBA00022714"/>
    </source>
</evidence>
<evidence type="ECO:0000313" key="16">
    <source>
        <dbReference type="Proteomes" id="UP000006101"/>
    </source>
</evidence>
<dbReference type="InterPro" id="IPR036866">
    <property type="entry name" value="RibonucZ/Hydroxyglut_hydro"/>
</dbReference>
<reference evidence="15 16" key="1">
    <citation type="journal article" date="2012" name="J. Bacteriol.">
        <title>Draft Genome Sequence of an Ammonia-Oxidizing Archaeon, "Candidatus Nitrosopumilus koreensis" AR1, from Marine Sediment.</title>
        <authorList>
            <person name="Park S.J."/>
            <person name="Kim J.G."/>
            <person name="Jung M.Y."/>
            <person name="Kim S.J."/>
            <person name="Cha I.T."/>
            <person name="Kwon K."/>
            <person name="Lee J.H."/>
            <person name="Rhee S.K."/>
        </authorList>
    </citation>
    <scope>NUCLEOTIDE SEQUENCE [LARGE SCALE GENOMIC DNA]</scope>
    <source>
        <strain evidence="15 16">AR1</strain>
    </source>
</reference>
<dbReference type="EC" id="1.14.18.2" evidence="4"/>
<dbReference type="GO" id="GO:0005737">
    <property type="term" value="C:cytoplasm"/>
    <property type="evidence" value="ECO:0007669"/>
    <property type="project" value="TreeGrafter"/>
</dbReference>
<dbReference type="GO" id="GO:0051537">
    <property type="term" value="F:2 iron, 2 sulfur cluster binding"/>
    <property type="evidence" value="ECO:0007669"/>
    <property type="project" value="UniProtKB-KW"/>
</dbReference>
<dbReference type="PANTHER" id="PTHR46522:SF1">
    <property type="entry name" value="INACTIVE CYTIDINE MONOPHOSPHATE-N-ACETYLNEURAMINIC ACID HYDROXYLASE"/>
    <property type="match status" value="1"/>
</dbReference>
<evidence type="ECO:0000256" key="4">
    <source>
        <dbReference type="ARBA" id="ARBA00011904"/>
    </source>
</evidence>
<evidence type="ECO:0000256" key="8">
    <source>
        <dbReference type="ARBA" id="ARBA00023004"/>
    </source>
</evidence>
<sequence length="622" mass="71548">MTSDLIHIGGNSILSDLPQKITIKNRPYILTKNQNGNLILYSAICPHAQGIVEPTGKKQWRCPYHGWTFDPETGNSIVPPNSHLSSYDVIEKNDKLFADLKFVNNNIISTNLPYHKNNLKSKFPKITLITQACLLVEWDGFNLLMDPWIEGLALCGSWTHFPPSQFTVQNLPKIDAIWISHEHSDHLHPYTLSLLDKNIPVYVPDFDNERLGKIVKKIGFKNVISMPPFQSFNLTKSIELISFKASMNFSDNILYLRTGEFTMLNFNDSGINWNIKDKVDHVDLVCAQFSRLPATTYPSNWTHLNEETKKQIIKEKNLASLKQLKLLVDVFKPDFFLPMASFVALFPPELLPFQKIKKGISLNDVKEQFKSSDVKVLDLIPGESWDENKNFISRVDSREKFFDDDYLLSYLKKINNDETMTQFLLTNDNLTHNQLKKYFLNFKNFDIVRFIGNMDFCLTTFSEKNSLYSLISFRDGDIIYQELSKPEKCELSMSIPMPVVAEIINNDLSWDEAFYWTTFHRDPDEYNLAFWKFMHAPWRSFNNAEWIQSNDPNMLGNVSIATLVEQGGKSVSDILEKYGLFCIGCSKSIGENLNDGCAIHGIPNNKRLKLIDEIKSKIKSLQ</sequence>
<dbReference type="Gene3D" id="3.60.15.10">
    <property type="entry name" value="Ribonuclease Z/Hydroxyacylglutathione hydrolase-like"/>
    <property type="match status" value="1"/>
</dbReference>
<protein>
    <recommendedName>
        <fullName evidence="5">Cytidine monophosphate-N-acetylneuraminic acid hydroxylase</fullName>
        <ecNumber evidence="4">1.14.18.2</ecNumber>
    </recommendedName>
    <alternativeName>
        <fullName evidence="12">CMP-N-acetylneuraminate monooxygenase</fullName>
    </alternativeName>
    <alternativeName>
        <fullName evidence="11">CMP-Neu5Ac hydroxylase</fullName>
    </alternativeName>
    <alternativeName>
        <fullName evidence="10">CMP-NeuAc hydroxylase</fullName>
    </alternativeName>
</protein>
<dbReference type="InterPro" id="IPR027033">
    <property type="entry name" value="Cnh"/>
</dbReference>
<dbReference type="Pfam" id="PF00355">
    <property type="entry name" value="Rieske"/>
    <property type="match status" value="1"/>
</dbReference>
<dbReference type="Gene3D" id="1.10.3910.10">
    <property type="entry name" value="SP0561-like"/>
    <property type="match status" value="1"/>
</dbReference>
<dbReference type="KEGG" id="nkr:NKOR_00480"/>
<dbReference type="EMBL" id="CP003842">
    <property type="protein sequence ID" value="AFS80018.1"/>
    <property type="molecule type" value="Genomic_DNA"/>
</dbReference>
<dbReference type="InterPro" id="IPR017941">
    <property type="entry name" value="Rieske_2Fe-2S"/>
</dbReference>
<evidence type="ECO:0000256" key="5">
    <source>
        <dbReference type="ARBA" id="ARBA00015403"/>
    </source>
</evidence>
<dbReference type="SUPFAM" id="SSF50022">
    <property type="entry name" value="ISP domain"/>
    <property type="match status" value="1"/>
</dbReference>
<evidence type="ECO:0000256" key="7">
    <source>
        <dbReference type="ARBA" id="ARBA00022723"/>
    </source>
</evidence>
<evidence type="ECO:0000256" key="12">
    <source>
        <dbReference type="ARBA" id="ARBA00033362"/>
    </source>
</evidence>
<name>K0B1Y2_9ARCH</name>
<keyword evidence="7" id="KW-0479">Metal-binding</keyword>
<evidence type="ECO:0000256" key="3">
    <source>
        <dbReference type="ARBA" id="ARBA00010303"/>
    </source>
</evidence>
<dbReference type="HOGENOM" id="CLU_439174_0_0_2"/>
<dbReference type="RefSeq" id="WP_014962409.1">
    <property type="nucleotide sequence ID" value="NC_018655.1"/>
</dbReference>
<dbReference type="GO" id="GO:0046872">
    <property type="term" value="F:metal ion binding"/>
    <property type="evidence" value="ECO:0007669"/>
    <property type="project" value="UniProtKB-KW"/>
</dbReference>
<dbReference type="GeneID" id="13725549"/>
<evidence type="ECO:0000256" key="2">
    <source>
        <dbReference type="ARBA" id="ARBA00005141"/>
    </source>
</evidence>
<organism evidence="15 16">
    <name type="scientific">Candidatus Nitrosopumilus koreensis AR1</name>
    <dbReference type="NCBI Taxonomy" id="1229908"/>
    <lineage>
        <taxon>Archaea</taxon>
        <taxon>Nitrososphaerota</taxon>
        <taxon>Nitrososphaeria</taxon>
        <taxon>Nitrosopumilales</taxon>
        <taxon>Nitrosopumilaceae</taxon>
        <taxon>Nitrosopumilus</taxon>
    </lineage>
</organism>
<dbReference type="PANTHER" id="PTHR46522">
    <property type="entry name" value="CYTIDINE MONOPHOSPHATE-N-ACETYLNEURAMINIC ACID HYDROXYLASE"/>
    <property type="match status" value="1"/>
</dbReference>
<evidence type="ECO:0000259" key="14">
    <source>
        <dbReference type="PROSITE" id="PS51296"/>
    </source>
</evidence>
<dbReference type="PATRIC" id="fig|1229908.8.peg.100"/>
<dbReference type="Proteomes" id="UP000006101">
    <property type="component" value="Chromosome"/>
</dbReference>
<proteinExistence type="inferred from homology"/>
<dbReference type="InterPro" id="IPR036922">
    <property type="entry name" value="Rieske_2Fe-2S_sf"/>
</dbReference>
<dbReference type="AlphaFoldDB" id="K0B1Y2"/>
<dbReference type="InterPro" id="IPR038062">
    <property type="entry name" value="ScdA-like_N_sf"/>
</dbReference>
<keyword evidence="8" id="KW-0408">Iron</keyword>
<evidence type="ECO:0000256" key="1">
    <source>
        <dbReference type="ARBA" id="ARBA00003414"/>
    </source>
</evidence>
<comment type="catalytic activity">
    <reaction evidence="13">
        <text>CMP-N-acetyl-beta-neuraminate + 2 Fe(II)-[cytochrome b5] + O2 + 2 H(+) = CMP-N-glycoloyl-beta-neuraminate + 2 Fe(III)-[cytochrome b5] + H2O</text>
        <dbReference type="Rhea" id="RHEA:16145"/>
        <dbReference type="Rhea" id="RHEA-COMP:10438"/>
        <dbReference type="Rhea" id="RHEA-COMP:10439"/>
        <dbReference type="ChEBI" id="CHEBI:15377"/>
        <dbReference type="ChEBI" id="CHEBI:15378"/>
        <dbReference type="ChEBI" id="CHEBI:15379"/>
        <dbReference type="ChEBI" id="CHEBI:29033"/>
        <dbReference type="ChEBI" id="CHEBI:29034"/>
        <dbReference type="ChEBI" id="CHEBI:57812"/>
        <dbReference type="ChEBI" id="CHEBI:58376"/>
        <dbReference type="EC" id="1.14.18.2"/>
    </reaction>
</comment>
<dbReference type="PROSITE" id="PS51296">
    <property type="entry name" value="RIESKE"/>
    <property type="match status" value="1"/>
</dbReference>
<dbReference type="SUPFAM" id="SSF56281">
    <property type="entry name" value="Metallo-hydrolase/oxidoreductase"/>
    <property type="match status" value="1"/>
</dbReference>
<evidence type="ECO:0000256" key="13">
    <source>
        <dbReference type="ARBA" id="ARBA00048491"/>
    </source>
</evidence>
<feature type="domain" description="Rieske" evidence="14">
    <location>
        <begin position="5"/>
        <end position="98"/>
    </location>
</feature>
<comment type="pathway">
    <text evidence="2">Amino-sugar metabolism; N-acetylneuraminate metabolism.</text>
</comment>
<dbReference type="UniPathway" id="UPA00628"/>
<keyword evidence="16" id="KW-1185">Reference proteome</keyword>
<keyword evidence="9" id="KW-0411">Iron-sulfur</keyword>
<dbReference type="GO" id="GO:0006054">
    <property type="term" value="P:N-acetylneuraminate metabolic process"/>
    <property type="evidence" value="ECO:0007669"/>
    <property type="project" value="UniProtKB-UniPathway"/>
</dbReference>
<gene>
    <name evidence="15" type="ORF">NKOR_00480</name>
</gene>
<evidence type="ECO:0000313" key="15">
    <source>
        <dbReference type="EMBL" id="AFS80018.1"/>
    </source>
</evidence>
<evidence type="ECO:0000256" key="9">
    <source>
        <dbReference type="ARBA" id="ARBA00023014"/>
    </source>
</evidence>
<accession>K0B1Y2</accession>
<dbReference type="Pfam" id="PF13483">
    <property type="entry name" value="Lactamase_B_3"/>
    <property type="match status" value="1"/>
</dbReference>
<dbReference type="CDD" id="cd03467">
    <property type="entry name" value="Rieske"/>
    <property type="match status" value="1"/>
</dbReference>
<keyword evidence="6" id="KW-0001">2Fe-2S</keyword>
<comment type="function">
    <text evidence="1">Sialic acids are components of carbohydrate chains of glycoconjugates and are involved in cell-cell recognition and cell-pathogen interactions. Catalyzes the conversion of CMP-N-acetylneuraminic acid (CMP-Neu5Ac) into its hydroxylated derivative CMP-N-glycolylneuraminic acid (CMP-Neu5Gc), a sialic acid abundantly expressed at the surface of many cells.</text>
</comment>